<organism evidence="8 9">
    <name type="scientific">Castilleja foliolosa</name>
    <dbReference type="NCBI Taxonomy" id="1961234"/>
    <lineage>
        <taxon>Eukaryota</taxon>
        <taxon>Viridiplantae</taxon>
        <taxon>Streptophyta</taxon>
        <taxon>Embryophyta</taxon>
        <taxon>Tracheophyta</taxon>
        <taxon>Spermatophyta</taxon>
        <taxon>Magnoliopsida</taxon>
        <taxon>eudicotyledons</taxon>
        <taxon>Gunneridae</taxon>
        <taxon>Pentapetalae</taxon>
        <taxon>asterids</taxon>
        <taxon>lamiids</taxon>
        <taxon>Lamiales</taxon>
        <taxon>Orobanchaceae</taxon>
        <taxon>Pedicularideae</taxon>
        <taxon>Castillejinae</taxon>
        <taxon>Castilleja</taxon>
    </lineage>
</organism>
<dbReference type="PANTHER" id="PTHR21654">
    <property type="entry name" value="FI21293P1"/>
    <property type="match status" value="1"/>
</dbReference>
<accession>A0ABD3BS29</accession>
<feature type="compositionally biased region" description="Low complexity" evidence="6">
    <location>
        <begin position="1"/>
        <end position="36"/>
    </location>
</feature>
<dbReference type="GO" id="GO:0006355">
    <property type="term" value="P:regulation of DNA-templated transcription"/>
    <property type="evidence" value="ECO:0007669"/>
    <property type="project" value="UniProtKB-ARBA"/>
</dbReference>
<proteinExistence type="predicted"/>
<feature type="domain" description="Myb/SANT-like DNA-binding" evidence="7">
    <location>
        <begin position="49"/>
        <end position="86"/>
    </location>
</feature>
<feature type="compositionally biased region" description="Gly residues" evidence="6">
    <location>
        <begin position="38"/>
        <end position="49"/>
    </location>
</feature>
<evidence type="ECO:0000256" key="4">
    <source>
        <dbReference type="ARBA" id="ARBA00023163"/>
    </source>
</evidence>
<dbReference type="GO" id="GO:0005634">
    <property type="term" value="C:nucleus"/>
    <property type="evidence" value="ECO:0007669"/>
    <property type="project" value="UniProtKB-SubCell"/>
</dbReference>
<evidence type="ECO:0000256" key="5">
    <source>
        <dbReference type="ARBA" id="ARBA00023242"/>
    </source>
</evidence>
<dbReference type="EMBL" id="JAVIJP010000066">
    <property type="protein sequence ID" value="KAL3619891.1"/>
    <property type="molecule type" value="Genomic_DNA"/>
</dbReference>
<dbReference type="GO" id="GO:0003677">
    <property type="term" value="F:DNA binding"/>
    <property type="evidence" value="ECO:0007669"/>
    <property type="project" value="UniProtKB-KW"/>
</dbReference>
<keyword evidence="2" id="KW-0805">Transcription regulation</keyword>
<keyword evidence="4" id="KW-0804">Transcription</keyword>
<gene>
    <name evidence="8" type="ORF">CASFOL_034803</name>
</gene>
<name>A0ABD3BS29_9LAMI</name>
<dbReference type="PANTHER" id="PTHR21654:SF84">
    <property type="entry name" value="SI:DKEY-66I24.7"/>
    <property type="match status" value="1"/>
</dbReference>
<evidence type="ECO:0000256" key="2">
    <source>
        <dbReference type="ARBA" id="ARBA00023015"/>
    </source>
</evidence>
<comment type="subcellular location">
    <subcellularLocation>
        <location evidence="1">Nucleus</location>
    </subcellularLocation>
</comment>
<keyword evidence="5" id="KW-0539">Nucleus</keyword>
<comment type="caution">
    <text evidence="8">The sequence shown here is derived from an EMBL/GenBank/DDBJ whole genome shotgun (WGS) entry which is preliminary data.</text>
</comment>
<keyword evidence="9" id="KW-1185">Reference proteome</keyword>
<evidence type="ECO:0000256" key="1">
    <source>
        <dbReference type="ARBA" id="ARBA00004123"/>
    </source>
</evidence>
<protein>
    <recommendedName>
        <fullName evidence="7">Myb/SANT-like DNA-binding domain-containing protein</fullName>
    </recommendedName>
</protein>
<reference evidence="9" key="1">
    <citation type="journal article" date="2024" name="IScience">
        <title>Strigolactones Initiate the Formation of Haustorium-like Structures in Castilleja.</title>
        <authorList>
            <person name="Buerger M."/>
            <person name="Peterson D."/>
            <person name="Chory J."/>
        </authorList>
    </citation>
    <scope>NUCLEOTIDE SEQUENCE [LARGE SCALE GENOMIC DNA]</scope>
</reference>
<dbReference type="Proteomes" id="UP001632038">
    <property type="component" value="Unassembled WGS sequence"/>
</dbReference>
<keyword evidence="3" id="KW-0238">DNA-binding</keyword>
<sequence>MLGVSGLMGSSGDGAADGAAHEASGGSSEAGAASISVPGGGMEESGGGNRWPTQETLALLNIRSDMDAVFRDSSLKGPLWDEVSSKKLCTFSP</sequence>
<evidence type="ECO:0000313" key="9">
    <source>
        <dbReference type="Proteomes" id="UP001632038"/>
    </source>
</evidence>
<dbReference type="Pfam" id="PF13837">
    <property type="entry name" value="Myb_DNA-bind_4"/>
    <property type="match status" value="1"/>
</dbReference>
<evidence type="ECO:0000313" key="8">
    <source>
        <dbReference type="EMBL" id="KAL3619891.1"/>
    </source>
</evidence>
<dbReference type="InterPro" id="IPR044822">
    <property type="entry name" value="Myb_DNA-bind_4"/>
</dbReference>
<dbReference type="Gene3D" id="1.10.10.60">
    <property type="entry name" value="Homeodomain-like"/>
    <property type="match status" value="1"/>
</dbReference>
<evidence type="ECO:0000256" key="3">
    <source>
        <dbReference type="ARBA" id="ARBA00023125"/>
    </source>
</evidence>
<dbReference type="AlphaFoldDB" id="A0ABD3BS29"/>
<evidence type="ECO:0000259" key="7">
    <source>
        <dbReference type="Pfam" id="PF13837"/>
    </source>
</evidence>
<feature type="region of interest" description="Disordered" evidence="6">
    <location>
        <begin position="1"/>
        <end position="53"/>
    </location>
</feature>
<evidence type="ECO:0000256" key="6">
    <source>
        <dbReference type="SAM" id="MobiDB-lite"/>
    </source>
</evidence>